<dbReference type="EMBL" id="JYLA01000009">
    <property type="protein sequence ID" value="KMM82931.1"/>
    <property type="molecule type" value="Genomic_DNA"/>
</dbReference>
<keyword evidence="4" id="KW-1185">Reference proteome</keyword>
<reference evidence="1 3" key="1">
    <citation type="submission" date="2015-02" db="EMBL/GenBank/DDBJ databases">
        <title>Pseudomonas helleri sp. nov. and Pseudomonas weihenstephanensis sp. nov., isolated from raw cows milk.</title>
        <authorList>
            <person name="von Neubeck M."/>
            <person name="Huptas C."/>
            <person name="Wenning M."/>
            <person name="Scherer S."/>
        </authorList>
    </citation>
    <scope>NUCLEOTIDE SEQUENCE [LARGE SCALE GENOMIC DNA]</scope>
    <source>
        <strain evidence="1 3">DSM 21104</strain>
    </source>
</reference>
<dbReference type="Proteomes" id="UP000036395">
    <property type="component" value="Unassembled WGS sequence"/>
</dbReference>
<protein>
    <submittedName>
        <fullName evidence="1 2">Membrane protein</fullName>
    </submittedName>
</protein>
<dbReference type="AlphaFoldDB" id="A0A0J6GDV2"/>
<dbReference type="RefSeq" id="WP_048383331.1">
    <property type="nucleotide sequence ID" value="NZ_FNRS01000001.1"/>
</dbReference>
<dbReference type="Proteomes" id="UP000183155">
    <property type="component" value="Unassembled WGS sequence"/>
</dbReference>
<evidence type="ECO:0000313" key="1">
    <source>
        <dbReference type="EMBL" id="KMM82931.1"/>
    </source>
</evidence>
<accession>A0A0J6GDV2</accession>
<sequence>MSDLIVVGFSDTEKADRALTKMVSLSKEHLVELEDAVIVVRNEQGKIHIKQSVNLTALGATSGLVTGGLWGALVGLLFLNPLAGFAIGGALGAGTGALSGSLSDYGIDDDFIKSLSETIPNNSSALFVLLRKFQPEKVLQELEASNFKGKVLRTSLSPEQEQKLQDALSKNTAEAPAATTI</sequence>
<evidence type="ECO:0000313" key="3">
    <source>
        <dbReference type="Proteomes" id="UP000036395"/>
    </source>
</evidence>
<dbReference type="Pfam" id="PF06897">
    <property type="entry name" value="DUF1269"/>
    <property type="match status" value="1"/>
</dbReference>
<proteinExistence type="predicted"/>
<organism evidence="1 3">
    <name type="scientific">Pseudomonas taetrolens</name>
    <dbReference type="NCBI Taxonomy" id="47884"/>
    <lineage>
        <taxon>Bacteria</taxon>
        <taxon>Pseudomonadati</taxon>
        <taxon>Pseudomonadota</taxon>
        <taxon>Gammaproteobacteria</taxon>
        <taxon>Pseudomonadales</taxon>
        <taxon>Pseudomonadaceae</taxon>
        <taxon>Pseudomonas</taxon>
    </lineage>
</organism>
<dbReference type="InterPro" id="IPR009200">
    <property type="entry name" value="DUF1269_membrane"/>
</dbReference>
<dbReference type="PATRIC" id="fig|47884.3.peg.4496"/>
<comment type="caution">
    <text evidence="1">The sequence shown here is derived from an EMBL/GenBank/DDBJ whole genome shotgun (WGS) entry which is preliminary data.</text>
</comment>
<evidence type="ECO:0000313" key="4">
    <source>
        <dbReference type="Proteomes" id="UP000183155"/>
    </source>
</evidence>
<reference evidence="2 4" key="2">
    <citation type="submission" date="2016-10" db="EMBL/GenBank/DDBJ databases">
        <authorList>
            <person name="Varghese N."/>
            <person name="Submissions S."/>
        </authorList>
    </citation>
    <scope>NUCLEOTIDE SEQUENCE [LARGE SCALE GENOMIC DNA]</scope>
    <source>
        <strain evidence="2 4">BS3652</strain>
    </source>
</reference>
<name>A0A0J6GDV2_PSETA</name>
<evidence type="ECO:0000313" key="2">
    <source>
        <dbReference type="EMBL" id="SEC12380.1"/>
    </source>
</evidence>
<dbReference type="EMBL" id="FNRS01000001">
    <property type="protein sequence ID" value="SEC12380.1"/>
    <property type="molecule type" value="Genomic_DNA"/>
</dbReference>
<dbReference type="OrthoDB" id="275223at2"/>
<gene>
    <name evidence="2" type="ORF">SAMN04490203_1843</name>
    <name evidence="1" type="ORF">TU78_19980</name>
</gene>